<protein>
    <submittedName>
        <fullName evidence="3">Uncharacterized protein</fullName>
    </submittedName>
</protein>
<evidence type="ECO:0000256" key="2">
    <source>
        <dbReference type="SAM" id="SignalP"/>
    </source>
</evidence>
<keyword evidence="1" id="KW-1133">Transmembrane helix</keyword>
<keyword evidence="1" id="KW-0812">Transmembrane</keyword>
<reference evidence="3 4" key="1">
    <citation type="submission" date="2019-07" db="EMBL/GenBank/DDBJ databases">
        <title>De Novo Assembly of kiwifruit Actinidia rufa.</title>
        <authorList>
            <person name="Sugita-Konishi S."/>
            <person name="Sato K."/>
            <person name="Mori E."/>
            <person name="Abe Y."/>
            <person name="Kisaki G."/>
            <person name="Hamano K."/>
            <person name="Suezawa K."/>
            <person name="Otani M."/>
            <person name="Fukuda T."/>
            <person name="Manabe T."/>
            <person name="Gomi K."/>
            <person name="Tabuchi M."/>
            <person name="Akimitsu K."/>
            <person name="Kataoka I."/>
        </authorList>
    </citation>
    <scope>NUCLEOTIDE SEQUENCE [LARGE SCALE GENOMIC DNA]</scope>
    <source>
        <strain evidence="4">cv. Fuchu</strain>
    </source>
</reference>
<name>A0A7J0GCH4_9ERIC</name>
<sequence length="67" mass="6565">MAVSQSSASLIALMAVVLAVFSLIGGSIAAEEPAPSPASSAGAFSPSFAVGCLVTFATFLFGSAIRI</sequence>
<dbReference type="AlphaFoldDB" id="A0A7J0GCH4"/>
<evidence type="ECO:0000256" key="1">
    <source>
        <dbReference type="SAM" id="Phobius"/>
    </source>
</evidence>
<gene>
    <name evidence="3" type="ORF">Acr_20g0002980</name>
</gene>
<evidence type="ECO:0000313" key="3">
    <source>
        <dbReference type="EMBL" id="GFZ08490.1"/>
    </source>
</evidence>
<feature type="transmembrane region" description="Helical" evidence="1">
    <location>
        <begin position="45"/>
        <end position="65"/>
    </location>
</feature>
<keyword evidence="1" id="KW-0472">Membrane</keyword>
<evidence type="ECO:0000313" key="4">
    <source>
        <dbReference type="Proteomes" id="UP000585474"/>
    </source>
</evidence>
<feature type="signal peptide" evidence="2">
    <location>
        <begin position="1"/>
        <end position="29"/>
    </location>
</feature>
<proteinExistence type="predicted"/>
<comment type="caution">
    <text evidence="3">The sequence shown here is derived from an EMBL/GenBank/DDBJ whole genome shotgun (WGS) entry which is preliminary data.</text>
</comment>
<keyword evidence="4" id="KW-1185">Reference proteome</keyword>
<dbReference type="EMBL" id="BJWL01000020">
    <property type="protein sequence ID" value="GFZ08490.1"/>
    <property type="molecule type" value="Genomic_DNA"/>
</dbReference>
<accession>A0A7J0GCH4</accession>
<feature type="chain" id="PRO_5029618369" evidence="2">
    <location>
        <begin position="30"/>
        <end position="67"/>
    </location>
</feature>
<keyword evidence="2" id="KW-0732">Signal</keyword>
<dbReference type="Proteomes" id="UP000585474">
    <property type="component" value="Unassembled WGS sequence"/>
</dbReference>
<organism evidence="3 4">
    <name type="scientific">Actinidia rufa</name>
    <dbReference type="NCBI Taxonomy" id="165716"/>
    <lineage>
        <taxon>Eukaryota</taxon>
        <taxon>Viridiplantae</taxon>
        <taxon>Streptophyta</taxon>
        <taxon>Embryophyta</taxon>
        <taxon>Tracheophyta</taxon>
        <taxon>Spermatophyta</taxon>
        <taxon>Magnoliopsida</taxon>
        <taxon>eudicotyledons</taxon>
        <taxon>Gunneridae</taxon>
        <taxon>Pentapetalae</taxon>
        <taxon>asterids</taxon>
        <taxon>Ericales</taxon>
        <taxon>Actinidiaceae</taxon>
        <taxon>Actinidia</taxon>
    </lineage>
</organism>